<keyword evidence="2" id="KW-1185">Reference proteome</keyword>
<accession>A0A1T3CYJ3</accession>
<dbReference type="SUPFAM" id="SSF54909">
    <property type="entry name" value="Dimeric alpha+beta barrel"/>
    <property type="match status" value="1"/>
</dbReference>
<dbReference type="EMBL" id="LVVK01000003">
    <property type="protein sequence ID" value="OPB46189.1"/>
    <property type="molecule type" value="Genomic_DNA"/>
</dbReference>
<protein>
    <recommendedName>
        <fullName evidence="3">ABM domain-containing protein</fullName>
    </recommendedName>
</protein>
<dbReference type="Proteomes" id="UP000191004">
    <property type="component" value="Unassembled WGS sequence"/>
</dbReference>
<evidence type="ECO:0000313" key="1">
    <source>
        <dbReference type="EMBL" id="OPB46189.1"/>
    </source>
</evidence>
<reference evidence="1 2" key="1">
    <citation type="submission" date="2016-04" db="EMBL/GenBank/DDBJ databases">
        <title>Multiple horizontal gene transfer events from other fungi enriched the ability of the initially mycotrophic fungus Trichoderma (Ascomycota) to feed on dead plant biomass.</title>
        <authorList>
            <person name="Atanasova L."/>
            <person name="Chenthamara K."/>
            <person name="Zhang J."/>
            <person name="Grujic M."/>
            <person name="Henrissat B."/>
            <person name="Kuo A."/>
            <person name="Aertz A."/>
            <person name="Salamov A."/>
            <person name="Lipzen A."/>
            <person name="Labutti K."/>
            <person name="Barry K."/>
            <person name="Miao Y."/>
            <person name="Rahimi M.J."/>
            <person name="Shen Q."/>
            <person name="Grigoriev I.V."/>
            <person name="Kubicek C.P."/>
            <person name="Druzhinina I.S."/>
        </authorList>
    </citation>
    <scope>NUCLEOTIDE SEQUENCE [LARGE SCALE GENOMIC DNA]</scope>
    <source>
        <strain evidence="1 2">NJAU 4742</strain>
    </source>
</reference>
<proteinExistence type="predicted"/>
<sequence>MANKQAHEIIVVYFKDGIDYKEQLETMKQIGINSSKTEGFVSREIFYAEPDNRWVDYFIWRDMAAADESIENSKKIPGAAELFAKIDQEKSVWSRYYKVSDK</sequence>
<dbReference type="AlphaFoldDB" id="A0A1T3CYJ3"/>
<organism evidence="1 2">
    <name type="scientific">Trichoderma guizhouense</name>
    <dbReference type="NCBI Taxonomy" id="1491466"/>
    <lineage>
        <taxon>Eukaryota</taxon>
        <taxon>Fungi</taxon>
        <taxon>Dikarya</taxon>
        <taxon>Ascomycota</taxon>
        <taxon>Pezizomycotina</taxon>
        <taxon>Sordariomycetes</taxon>
        <taxon>Hypocreomycetidae</taxon>
        <taxon>Hypocreales</taxon>
        <taxon>Hypocreaceae</taxon>
        <taxon>Trichoderma</taxon>
    </lineage>
</organism>
<dbReference type="OrthoDB" id="4602858at2759"/>
<gene>
    <name evidence="1" type="ORF">A0O28_0063100</name>
</gene>
<evidence type="ECO:0000313" key="2">
    <source>
        <dbReference type="Proteomes" id="UP000191004"/>
    </source>
</evidence>
<evidence type="ECO:0008006" key="3">
    <source>
        <dbReference type="Google" id="ProtNLM"/>
    </source>
</evidence>
<comment type="caution">
    <text evidence="1">The sequence shown here is derived from an EMBL/GenBank/DDBJ whole genome shotgun (WGS) entry which is preliminary data.</text>
</comment>
<name>A0A1T3CYJ3_9HYPO</name>
<dbReference type="InterPro" id="IPR011008">
    <property type="entry name" value="Dimeric_a/b-barrel"/>
</dbReference>